<dbReference type="NCBIfam" id="TIGR00756">
    <property type="entry name" value="PPR"/>
    <property type="match status" value="1"/>
</dbReference>
<feature type="repeat" description="PPR" evidence="2">
    <location>
        <begin position="331"/>
        <end position="365"/>
    </location>
</feature>
<evidence type="ECO:0000256" key="2">
    <source>
        <dbReference type="PROSITE-ProRule" id="PRU00708"/>
    </source>
</evidence>
<gene>
    <name evidence="3" type="ORF">AARE701A_LOCUS3469</name>
</gene>
<evidence type="ECO:0008006" key="5">
    <source>
        <dbReference type="Google" id="ProtNLM"/>
    </source>
</evidence>
<dbReference type="Pfam" id="PF12854">
    <property type="entry name" value="PPR_1"/>
    <property type="match status" value="1"/>
</dbReference>
<evidence type="ECO:0000256" key="1">
    <source>
        <dbReference type="ARBA" id="ARBA00022737"/>
    </source>
</evidence>
<dbReference type="InterPro" id="IPR002885">
    <property type="entry name" value="PPR_rpt"/>
</dbReference>
<dbReference type="Gene3D" id="1.25.40.10">
    <property type="entry name" value="Tetratricopeptide repeat domain"/>
    <property type="match status" value="2"/>
</dbReference>
<dbReference type="SUPFAM" id="SSF48452">
    <property type="entry name" value="TPR-like"/>
    <property type="match status" value="1"/>
</dbReference>
<keyword evidence="1" id="KW-0677">Repeat</keyword>
<dbReference type="InterPro" id="IPR011990">
    <property type="entry name" value="TPR-like_helical_dom_sf"/>
</dbReference>
<dbReference type="EMBL" id="LR999451">
    <property type="protein sequence ID" value="CAE5960001.1"/>
    <property type="molecule type" value="Genomic_DNA"/>
</dbReference>
<protein>
    <recommendedName>
        <fullName evidence="5">Pentatricopeptide repeat-containing protein</fullName>
    </recommendedName>
</protein>
<dbReference type="PROSITE" id="PS51375">
    <property type="entry name" value="PPR"/>
    <property type="match status" value="3"/>
</dbReference>
<feature type="repeat" description="PPR" evidence="2">
    <location>
        <begin position="367"/>
        <end position="397"/>
    </location>
</feature>
<evidence type="ECO:0000313" key="3">
    <source>
        <dbReference type="EMBL" id="CAE5960001.1"/>
    </source>
</evidence>
<dbReference type="Proteomes" id="UP000682877">
    <property type="component" value="Chromosome 1"/>
</dbReference>
<sequence>MFFCRRLVLTGRGFNNSVRSFSSVVKKDPSLSKLDCRPLALQARVDFLIRLGDLDTAAKHARLSVQCTDNIICINQTCQAIIGAMCEAKRYKDALDLFHYFYRETNITPYFGYLNHIIKLHLDQGRLDDALNVYDSSLANDVTEALISKGLVDAGRLDEAMDRLKPIGFSDLSSNMCKFSYLSSDVCKPLLEGLLRQGDVEKVNEVLGDVLGSSHVYDDRYDRVAIFSYTYMKYWFEQGKEEKAMDCYSLLQLGKLREATAVNALLVLFLKYGKKTEAWSLFNEVSHSEEMNNFDENTLNIMVNECFKIGRFDWAIQIFYKVKASKLKKPDVTCYRNIITRLNKQGILFEAEHLFEEMCSDRLVPPDVSTYTSMIDAYLKAGKTEDALRISNKMVDAFIGQVAWLACL</sequence>
<dbReference type="AlphaFoldDB" id="A0A8S1ZJ25"/>
<dbReference type="PANTHER" id="PTHR47937:SF2">
    <property type="entry name" value="PENTATRICOPEPTIDE (PPR) REPEAT-CONTAINING PROTEIN, PF01535'-RELATED"/>
    <property type="match status" value="1"/>
</dbReference>
<dbReference type="PANTHER" id="PTHR47937">
    <property type="entry name" value="PLASTID TRANSCRIPTIONALLY ACTIVE CHROMOSOME 2-LIKE PROTEIN"/>
    <property type="match status" value="1"/>
</dbReference>
<reference evidence="3" key="1">
    <citation type="submission" date="2021-01" db="EMBL/GenBank/DDBJ databases">
        <authorList>
            <person name="Bezrukov I."/>
        </authorList>
    </citation>
    <scope>NUCLEOTIDE SEQUENCE</scope>
</reference>
<keyword evidence="4" id="KW-1185">Reference proteome</keyword>
<proteinExistence type="predicted"/>
<name>A0A8S1ZJ25_ARAAE</name>
<evidence type="ECO:0000313" key="4">
    <source>
        <dbReference type="Proteomes" id="UP000682877"/>
    </source>
</evidence>
<accession>A0A8S1ZJ25</accession>
<organism evidence="3 4">
    <name type="scientific">Arabidopsis arenosa</name>
    <name type="common">Sand rock-cress</name>
    <name type="synonym">Cardaminopsis arenosa</name>
    <dbReference type="NCBI Taxonomy" id="38785"/>
    <lineage>
        <taxon>Eukaryota</taxon>
        <taxon>Viridiplantae</taxon>
        <taxon>Streptophyta</taxon>
        <taxon>Embryophyta</taxon>
        <taxon>Tracheophyta</taxon>
        <taxon>Spermatophyta</taxon>
        <taxon>Magnoliopsida</taxon>
        <taxon>eudicotyledons</taxon>
        <taxon>Gunneridae</taxon>
        <taxon>Pentapetalae</taxon>
        <taxon>rosids</taxon>
        <taxon>malvids</taxon>
        <taxon>Brassicales</taxon>
        <taxon>Brassicaceae</taxon>
        <taxon>Camelineae</taxon>
        <taxon>Arabidopsis</taxon>
    </lineage>
</organism>
<feature type="repeat" description="PPR" evidence="2">
    <location>
        <begin position="295"/>
        <end position="329"/>
    </location>
</feature>
<dbReference type="InterPro" id="IPR052308">
    <property type="entry name" value="PPR_domain-containing"/>
</dbReference>
<dbReference type="Pfam" id="PF01535">
    <property type="entry name" value="PPR"/>
    <property type="match status" value="2"/>
</dbReference>